<feature type="domain" description="SMC hinge" evidence="14">
    <location>
        <begin position="523"/>
        <end position="645"/>
    </location>
</feature>
<protein>
    <recommendedName>
        <fullName evidence="11">Structural maintenance of chromosomes protein</fullName>
    </recommendedName>
</protein>
<dbReference type="GO" id="GO:0005634">
    <property type="term" value="C:nucleus"/>
    <property type="evidence" value="ECO:0007669"/>
    <property type="project" value="UniProtKB-SubCell"/>
</dbReference>
<dbReference type="SUPFAM" id="SSF75553">
    <property type="entry name" value="Smc hinge domain"/>
    <property type="match status" value="1"/>
</dbReference>
<evidence type="ECO:0000256" key="10">
    <source>
        <dbReference type="ARBA" id="ARBA00023306"/>
    </source>
</evidence>
<dbReference type="OrthoDB" id="10255539at2759"/>
<dbReference type="Pfam" id="PF02463">
    <property type="entry name" value="SMC_N"/>
    <property type="match status" value="2"/>
</dbReference>
<evidence type="ECO:0000256" key="5">
    <source>
        <dbReference type="ARBA" id="ARBA00022776"/>
    </source>
</evidence>
<keyword evidence="10" id="KW-0131">Cell cycle</keyword>
<dbReference type="GO" id="GO:0016887">
    <property type="term" value="F:ATP hydrolysis activity"/>
    <property type="evidence" value="ECO:0007669"/>
    <property type="project" value="InterPro"/>
</dbReference>
<dbReference type="InParanoid" id="A0A024GJ84"/>
<dbReference type="Gene3D" id="3.40.50.300">
    <property type="entry name" value="P-loop containing nucleotide triphosphate hydrolases"/>
    <property type="match status" value="2"/>
</dbReference>
<keyword evidence="8" id="KW-0226">DNA condensation</keyword>
<dbReference type="PIRSF" id="PIRSF005719">
    <property type="entry name" value="SMC"/>
    <property type="match status" value="1"/>
</dbReference>
<evidence type="ECO:0000256" key="4">
    <source>
        <dbReference type="ARBA" id="ARBA00022741"/>
    </source>
</evidence>
<comment type="subcellular location">
    <subcellularLocation>
        <location evidence="1 11">Nucleus</location>
    </subcellularLocation>
</comment>
<dbReference type="FunFam" id="3.40.50.300:FF:000278">
    <property type="entry name" value="Structural maintenance of chromosomes 2"/>
    <property type="match status" value="1"/>
</dbReference>
<dbReference type="InterPro" id="IPR024704">
    <property type="entry name" value="SMC"/>
</dbReference>
<evidence type="ECO:0000313" key="16">
    <source>
        <dbReference type="Proteomes" id="UP000053237"/>
    </source>
</evidence>
<accession>A0A024GJ84</accession>
<dbReference type="InterPro" id="IPR027417">
    <property type="entry name" value="P-loop_NTPase"/>
</dbReference>
<dbReference type="CDD" id="cd03273">
    <property type="entry name" value="ABC_SMC2_euk"/>
    <property type="match status" value="1"/>
</dbReference>
<feature type="coiled-coil region" evidence="12">
    <location>
        <begin position="990"/>
        <end position="1017"/>
    </location>
</feature>
<organism evidence="15 16">
    <name type="scientific">Albugo candida</name>
    <dbReference type="NCBI Taxonomy" id="65357"/>
    <lineage>
        <taxon>Eukaryota</taxon>
        <taxon>Sar</taxon>
        <taxon>Stramenopiles</taxon>
        <taxon>Oomycota</taxon>
        <taxon>Peronosporomycetes</taxon>
        <taxon>Albuginales</taxon>
        <taxon>Albuginaceae</taxon>
        <taxon>Albugo</taxon>
    </lineage>
</organism>
<dbReference type="EMBL" id="CAIX01000144">
    <property type="protein sequence ID" value="CCI46920.1"/>
    <property type="molecule type" value="Genomic_DNA"/>
</dbReference>
<evidence type="ECO:0000256" key="7">
    <source>
        <dbReference type="ARBA" id="ARBA00023054"/>
    </source>
</evidence>
<dbReference type="SMART" id="SM00968">
    <property type="entry name" value="SMC_hinge"/>
    <property type="match status" value="1"/>
</dbReference>
<gene>
    <name evidence="15" type="ORF">BN9_078750</name>
</gene>
<evidence type="ECO:0000259" key="14">
    <source>
        <dbReference type="SMART" id="SM00968"/>
    </source>
</evidence>
<dbReference type="InterPro" id="IPR027120">
    <property type="entry name" value="Smc2_ABC"/>
</dbReference>
<dbReference type="GO" id="GO:0051301">
    <property type="term" value="P:cell division"/>
    <property type="evidence" value="ECO:0007669"/>
    <property type="project" value="UniProtKB-KW"/>
</dbReference>
<dbReference type="PANTHER" id="PTHR43977">
    <property type="entry name" value="STRUCTURAL MAINTENANCE OF CHROMOSOMES PROTEIN 3"/>
    <property type="match status" value="1"/>
</dbReference>
<evidence type="ECO:0000256" key="2">
    <source>
        <dbReference type="ARBA" id="ARBA00005231"/>
    </source>
</evidence>
<feature type="region of interest" description="Disordered" evidence="13">
    <location>
        <begin position="335"/>
        <end position="367"/>
    </location>
</feature>
<dbReference type="FunCoup" id="A0A024GJ84">
    <property type="interactions" value="509"/>
</dbReference>
<keyword evidence="7 12" id="KW-0175">Coiled coil</keyword>
<name>A0A024GJ84_9STRA</name>
<dbReference type="Pfam" id="PF06470">
    <property type="entry name" value="SMC_hinge"/>
    <property type="match status" value="1"/>
</dbReference>
<evidence type="ECO:0000256" key="13">
    <source>
        <dbReference type="SAM" id="MobiDB-lite"/>
    </source>
</evidence>
<reference evidence="15 16" key="1">
    <citation type="submission" date="2012-05" db="EMBL/GenBank/DDBJ databases">
        <title>Recombination and specialization in a pathogen metapopulation.</title>
        <authorList>
            <person name="Gardiner A."/>
            <person name="Kemen E."/>
            <person name="Schultz-Larsen T."/>
            <person name="MacLean D."/>
            <person name="Van Oosterhout C."/>
            <person name="Jones J.D.G."/>
        </authorList>
    </citation>
    <scope>NUCLEOTIDE SEQUENCE [LARGE SCALE GENOMIC DNA]</scope>
    <source>
        <strain evidence="15 16">Ac Nc2</strain>
    </source>
</reference>
<dbReference type="FunFam" id="3.40.50.300:FF:000385">
    <property type="entry name" value="Structural maintenance of chromosomes 2"/>
    <property type="match status" value="1"/>
</dbReference>
<evidence type="ECO:0000256" key="12">
    <source>
        <dbReference type="SAM" id="Coils"/>
    </source>
</evidence>
<dbReference type="Gene3D" id="3.30.70.1620">
    <property type="match status" value="1"/>
</dbReference>
<keyword evidence="3" id="KW-0132">Cell division</keyword>
<dbReference type="InterPro" id="IPR036277">
    <property type="entry name" value="SMC_hinge_sf"/>
</dbReference>
<keyword evidence="9 11" id="KW-0539">Nucleus</keyword>
<comment type="caution">
    <text evidence="15">The sequence shown here is derived from an EMBL/GenBank/DDBJ whole genome shotgun (WGS) entry which is preliminary data.</text>
</comment>
<dbReference type="GO" id="GO:0005524">
    <property type="term" value="F:ATP binding"/>
    <property type="evidence" value="ECO:0007669"/>
    <property type="project" value="UniProtKB-KW"/>
</dbReference>
<dbReference type="GO" id="GO:0030261">
    <property type="term" value="P:chromosome condensation"/>
    <property type="evidence" value="ECO:0007669"/>
    <property type="project" value="UniProtKB-KW"/>
</dbReference>
<sequence>MHIEEIIIDGFKSYATRTVISGFDPHFNAITGFNGSGKSNILDAICFVLGISNLSQVRAGNLQELVYKQGQAGITKATVTIVFNNENSKASPVGYEQYEQISVARQVIIGGRNKYMINGHTAQVSQIQNLFHSVQLNVNSPHFLIMQGRITKILNMKPLEILSMIEEAAGTRMYETKKQAALRTMMKKDKKVEEINAILAEEITPTLEKLRQEKQQYLIWAANNTELDRLERFCIAYKYQKAVEIISTVDANVRQLEQSFESSREREEKLQKRITEMDHEIDGIECEKEKSGEPNLRNLKAKVNQLDQQVAKMQTQYQNAESQIKAQVEKQRLLSEQRKDAEKSMQKLQRETEKKKKEVTSSKKHMEEIRAKKEAIHDEMQALNAGISQSKGQTKASLAEHLADKQRELQQVNTLQQQTTLKVKHLEKQCKQQRKQLEQSRHDNQDLVQEQTQTRAEVDALKSKMDAITSKFDPNEEKAVEQAIKHLRIDIRQNERHIDELSSALSSRLDFHYTDPTPNFDRRSVQGVLAKLVETKHEWSALALEIVAGGKLYQVVVDNEKTAKEILKHGRLMNRVTIIPLNRISRRTIDPAKIQRARQIAEKHGGKIWEAMELIHFDQTVQPAMEYAFGNSIVCETSEIAQKVTFHRDIKVRTVTLDGDSFDPAGTLQGGSAPSTGPPMLFKLHNLLQSTRTLQSLKDDLSNKHTRLEQLRQDGEEYRAMQSQQGLKVHELGLMDERISQSAHAQQERDVLQAESELQEANEKLTETQSRIENLQDSINTIKENIQSIKHSRTTRIHALEDEHKAITIQAQQAESHYKSIKQQQSESELEIESLVQEIQSIESSMQNIDKDIEKLRQDAQQLFERQATMEKGLQEATLQWDQHREMIQKSDQKLRQLVEKRAKLCRKKTECQVSKKKHEHRKQRLFREKEESTVLVQEMEQNYSWITTEKEFFGREHTDYDFEKQDSDSVMQRRMTLKKEQDLISRKINKKVVGMIEKAEQEYQSLMTKRAIIEKDKEKITFVIEELDTKKDEALQTTWRKVNKDFGSIFSTLLPGTTAKLEPVDSDTVLDGLQVSVAFGGVWKESLTELSGGQRSLLALSLILALLLFKPAPMYILDEVDAALDLSHTQNIGQMIQSHFSQSQFIIVSLKEGMFNNANVVYRTKFVDGVSTVTRTVPSKKQMRVSK</sequence>
<dbReference type="InterPro" id="IPR010935">
    <property type="entry name" value="SMC_hinge"/>
</dbReference>
<dbReference type="AlphaFoldDB" id="A0A024GJ84"/>
<keyword evidence="6" id="KW-0067">ATP-binding</keyword>
<dbReference type="Proteomes" id="UP000053237">
    <property type="component" value="Unassembled WGS sequence"/>
</dbReference>
<evidence type="ECO:0000256" key="1">
    <source>
        <dbReference type="ARBA" id="ARBA00004123"/>
    </source>
</evidence>
<dbReference type="SUPFAM" id="SSF52540">
    <property type="entry name" value="P-loop containing nucleoside triphosphate hydrolases"/>
    <property type="match status" value="1"/>
</dbReference>
<feature type="coiled-coil region" evidence="12">
    <location>
        <begin position="744"/>
        <end position="943"/>
    </location>
</feature>
<evidence type="ECO:0000256" key="8">
    <source>
        <dbReference type="ARBA" id="ARBA00023067"/>
    </source>
</evidence>
<dbReference type="InterPro" id="IPR003395">
    <property type="entry name" value="RecF/RecN/SMC_N"/>
</dbReference>
<proteinExistence type="inferred from homology"/>
<evidence type="ECO:0000313" key="15">
    <source>
        <dbReference type="EMBL" id="CCI46920.1"/>
    </source>
</evidence>
<keyword evidence="4" id="KW-0547">Nucleotide-binding</keyword>
<keyword evidence="16" id="KW-1185">Reference proteome</keyword>
<dbReference type="GO" id="GO:0005694">
    <property type="term" value="C:chromosome"/>
    <property type="evidence" value="ECO:0007669"/>
    <property type="project" value="InterPro"/>
</dbReference>
<keyword evidence="5" id="KW-0498">Mitosis</keyword>
<dbReference type="STRING" id="65357.A0A024GJ84"/>
<evidence type="ECO:0000256" key="11">
    <source>
        <dbReference type="PIRNR" id="PIRNR005719"/>
    </source>
</evidence>
<evidence type="ECO:0000256" key="3">
    <source>
        <dbReference type="ARBA" id="ARBA00022618"/>
    </source>
</evidence>
<evidence type="ECO:0000256" key="6">
    <source>
        <dbReference type="ARBA" id="ARBA00022840"/>
    </source>
</evidence>
<comment type="similarity">
    <text evidence="2">Belongs to the SMC family. SMC2 subfamily.</text>
</comment>
<evidence type="ECO:0000256" key="9">
    <source>
        <dbReference type="ARBA" id="ARBA00023242"/>
    </source>
</evidence>